<evidence type="ECO:0000256" key="3">
    <source>
        <dbReference type="SAM" id="Phobius"/>
    </source>
</evidence>
<dbReference type="AlphaFoldDB" id="A0A8J2WLA0"/>
<keyword evidence="3" id="KW-1133">Transmembrane helix</keyword>
<dbReference type="CDD" id="cd02022">
    <property type="entry name" value="DPCK"/>
    <property type="match status" value="1"/>
</dbReference>
<dbReference type="GO" id="GO:0005524">
    <property type="term" value="F:ATP binding"/>
    <property type="evidence" value="ECO:0007669"/>
    <property type="project" value="UniProtKB-KW"/>
</dbReference>
<dbReference type="GO" id="GO:0004140">
    <property type="term" value="F:dephospho-CoA kinase activity"/>
    <property type="evidence" value="ECO:0007669"/>
    <property type="project" value="InterPro"/>
</dbReference>
<evidence type="ECO:0000313" key="5">
    <source>
        <dbReference type="Proteomes" id="UP000789390"/>
    </source>
</evidence>
<dbReference type="GO" id="GO:0015937">
    <property type="term" value="P:coenzyme A biosynthetic process"/>
    <property type="evidence" value="ECO:0007669"/>
    <property type="project" value="InterPro"/>
</dbReference>
<gene>
    <name evidence="4" type="ORF">DGAL_LOCUS13800</name>
</gene>
<dbReference type="OrthoDB" id="247245at2759"/>
<dbReference type="PANTHER" id="PTHR10695">
    <property type="entry name" value="DEPHOSPHO-COA KINASE-RELATED"/>
    <property type="match status" value="1"/>
</dbReference>
<evidence type="ECO:0000256" key="1">
    <source>
        <dbReference type="ARBA" id="ARBA00022741"/>
    </source>
</evidence>
<proteinExistence type="predicted"/>
<reference evidence="4" key="1">
    <citation type="submission" date="2021-11" db="EMBL/GenBank/DDBJ databases">
        <authorList>
            <person name="Schell T."/>
        </authorList>
    </citation>
    <scope>NUCLEOTIDE SEQUENCE</scope>
    <source>
        <strain evidence="4">M5</strain>
    </source>
</reference>
<evidence type="ECO:0008006" key="6">
    <source>
        <dbReference type="Google" id="ProtNLM"/>
    </source>
</evidence>
<dbReference type="PANTHER" id="PTHR10695:SF46">
    <property type="entry name" value="BIFUNCTIONAL COENZYME A SYNTHASE-RELATED"/>
    <property type="match status" value="1"/>
</dbReference>
<evidence type="ECO:0000256" key="2">
    <source>
        <dbReference type="ARBA" id="ARBA00022840"/>
    </source>
</evidence>
<name>A0A8J2WLA0_9CRUS</name>
<keyword evidence="1" id="KW-0547">Nucleotide-binding</keyword>
<dbReference type="SUPFAM" id="SSF52540">
    <property type="entry name" value="P-loop containing nucleoside triphosphate hydrolases"/>
    <property type="match status" value="1"/>
</dbReference>
<feature type="transmembrane region" description="Helical" evidence="3">
    <location>
        <begin position="154"/>
        <end position="178"/>
    </location>
</feature>
<keyword evidence="2" id="KW-0067">ATP-binding</keyword>
<dbReference type="PROSITE" id="PS51219">
    <property type="entry name" value="DPCK"/>
    <property type="match status" value="1"/>
</dbReference>
<evidence type="ECO:0000313" key="4">
    <source>
        <dbReference type="EMBL" id="CAH0110240.1"/>
    </source>
</evidence>
<accession>A0A8J2WLA0</accession>
<dbReference type="Gene3D" id="3.40.50.300">
    <property type="entry name" value="P-loop containing nucleotide triphosphate hydrolases"/>
    <property type="match status" value="2"/>
</dbReference>
<dbReference type="Pfam" id="PF01121">
    <property type="entry name" value="CoaE"/>
    <property type="match status" value="2"/>
</dbReference>
<dbReference type="EMBL" id="CAKKLH010000301">
    <property type="protein sequence ID" value="CAH0110240.1"/>
    <property type="molecule type" value="Genomic_DNA"/>
</dbReference>
<organism evidence="4 5">
    <name type="scientific">Daphnia galeata</name>
    <dbReference type="NCBI Taxonomy" id="27404"/>
    <lineage>
        <taxon>Eukaryota</taxon>
        <taxon>Metazoa</taxon>
        <taxon>Ecdysozoa</taxon>
        <taxon>Arthropoda</taxon>
        <taxon>Crustacea</taxon>
        <taxon>Branchiopoda</taxon>
        <taxon>Diplostraca</taxon>
        <taxon>Cladocera</taxon>
        <taxon>Anomopoda</taxon>
        <taxon>Daphniidae</taxon>
        <taxon>Daphnia</taxon>
    </lineage>
</organism>
<dbReference type="InterPro" id="IPR001977">
    <property type="entry name" value="Depp_CoAkinase"/>
</dbReference>
<sequence length="187" mass="21721">MLKIKNSLGITVVNPGQKAWNEIRKEFGNEVFHEDGQLNREALGKIIFADVNKRKLLNKITHPKVQKMMFWAVIKYFFDGHNDKNTQQKRLMNRNNYNETEANQRLASQMPLSLKCERSHFVVDNSASFDETRKQVEKIVSHLQTSNHHVQVRIYLGTCVIVFCCMCGLFSFLVYKLFFASSGVVKF</sequence>
<dbReference type="Proteomes" id="UP000789390">
    <property type="component" value="Unassembled WGS sequence"/>
</dbReference>
<keyword evidence="3" id="KW-0472">Membrane</keyword>
<dbReference type="InterPro" id="IPR027417">
    <property type="entry name" value="P-loop_NTPase"/>
</dbReference>
<keyword evidence="3" id="KW-0812">Transmembrane</keyword>
<protein>
    <recommendedName>
        <fullName evidence="6">Dephospho-CoA kinase</fullName>
    </recommendedName>
</protein>
<keyword evidence="5" id="KW-1185">Reference proteome</keyword>
<comment type="caution">
    <text evidence="4">The sequence shown here is derived from an EMBL/GenBank/DDBJ whole genome shotgun (WGS) entry which is preliminary data.</text>
</comment>